<dbReference type="Pfam" id="PF01814">
    <property type="entry name" value="Hemerythrin"/>
    <property type="match status" value="1"/>
</dbReference>
<name>A0A9P6VKZ4_9HELO</name>
<dbReference type="PANTHER" id="PTHR38048">
    <property type="entry name" value="EXPRESSED PROTEIN"/>
    <property type="match status" value="1"/>
</dbReference>
<dbReference type="EMBL" id="VNKQ01000008">
    <property type="protein sequence ID" value="KAG0649507.1"/>
    <property type="molecule type" value="Genomic_DNA"/>
</dbReference>
<sequence>MGGKSSKPVKQWADSPFKIIETPLHKRGTRDISKESGALVAANVMALVHNCIIRALNCIYLQAPNVKNPVDVADFLKFMRGWSLVLHMHHETEEDVAFPLLEEMIGLPGFMEKNVEQHKAFGPGMEEFDGYVKSCEQGKETFDGVKVRQIIDGFGEILTQHLTDEIDAYLALEEYDSKINWDEYTKKVAKKSVDEGDTNLEVPCFLTNMECGAEGGIHDKFWPPVPWYALLVFRWWFIPKNKGAWRFSSCDSRGYPKDLPFSNMAPLPLLLIPRTLNFQPRHAPLAPKTITILPPNNNNTNTPHFNELRSFILTSHSVIFKKKPSRVVDGFSIVR</sequence>
<organism evidence="2 3">
    <name type="scientific">Hyphodiscus hymeniophilus</name>
    <dbReference type="NCBI Taxonomy" id="353542"/>
    <lineage>
        <taxon>Eukaryota</taxon>
        <taxon>Fungi</taxon>
        <taxon>Dikarya</taxon>
        <taxon>Ascomycota</taxon>
        <taxon>Pezizomycotina</taxon>
        <taxon>Leotiomycetes</taxon>
        <taxon>Helotiales</taxon>
        <taxon>Hyphodiscaceae</taxon>
        <taxon>Hyphodiscus</taxon>
    </lineage>
</organism>
<feature type="domain" description="Hemerythrin-like" evidence="1">
    <location>
        <begin position="45"/>
        <end position="170"/>
    </location>
</feature>
<dbReference type="Gene3D" id="1.20.120.520">
    <property type="entry name" value="nmb1532 protein domain like"/>
    <property type="match status" value="1"/>
</dbReference>
<keyword evidence="3" id="KW-1185">Reference proteome</keyword>
<proteinExistence type="predicted"/>
<dbReference type="Proteomes" id="UP000785200">
    <property type="component" value="Unassembled WGS sequence"/>
</dbReference>
<accession>A0A9P6VKZ4</accession>
<dbReference type="CDD" id="cd12108">
    <property type="entry name" value="Hr-like"/>
    <property type="match status" value="1"/>
</dbReference>
<dbReference type="PANTHER" id="PTHR38048:SF2">
    <property type="entry name" value="HEMERYTHRIN-LIKE DOMAIN-CONTAINING PROTEIN"/>
    <property type="match status" value="1"/>
</dbReference>
<dbReference type="AlphaFoldDB" id="A0A9P6VKZ4"/>
<evidence type="ECO:0000313" key="2">
    <source>
        <dbReference type="EMBL" id="KAG0649507.1"/>
    </source>
</evidence>
<dbReference type="InterPro" id="IPR053206">
    <property type="entry name" value="Dimeric_xanthone_biosynth"/>
</dbReference>
<dbReference type="InterPro" id="IPR012312">
    <property type="entry name" value="Hemerythrin-like"/>
</dbReference>
<protein>
    <recommendedName>
        <fullName evidence="1">Hemerythrin-like domain-containing protein</fullName>
    </recommendedName>
</protein>
<evidence type="ECO:0000313" key="3">
    <source>
        <dbReference type="Proteomes" id="UP000785200"/>
    </source>
</evidence>
<dbReference type="OrthoDB" id="58416at2759"/>
<comment type="caution">
    <text evidence="2">The sequence shown here is derived from an EMBL/GenBank/DDBJ whole genome shotgun (WGS) entry which is preliminary data.</text>
</comment>
<evidence type="ECO:0000259" key="1">
    <source>
        <dbReference type="Pfam" id="PF01814"/>
    </source>
</evidence>
<gene>
    <name evidence="2" type="ORF">D0Z07_4568</name>
</gene>
<reference evidence="2" key="1">
    <citation type="submission" date="2019-07" db="EMBL/GenBank/DDBJ databases">
        <title>Hyphodiscus hymeniophilus genome sequencing and assembly.</title>
        <authorList>
            <person name="Kramer G."/>
            <person name="Nodwell J."/>
        </authorList>
    </citation>
    <scope>NUCLEOTIDE SEQUENCE</scope>
    <source>
        <strain evidence="2">ATCC 34498</strain>
    </source>
</reference>